<evidence type="ECO:0000313" key="2">
    <source>
        <dbReference type="Proteomes" id="UP000308181"/>
    </source>
</evidence>
<dbReference type="GO" id="GO:0008168">
    <property type="term" value="F:methyltransferase activity"/>
    <property type="evidence" value="ECO:0007669"/>
    <property type="project" value="UniProtKB-KW"/>
</dbReference>
<proteinExistence type="predicted"/>
<evidence type="ECO:0000313" key="1">
    <source>
        <dbReference type="EMBL" id="TKC00388.1"/>
    </source>
</evidence>
<gene>
    <name evidence="1" type="ORF">FA046_01520</name>
</gene>
<dbReference type="Gene3D" id="3.40.50.150">
    <property type="entry name" value="Vaccinia Virus protein VP39"/>
    <property type="match status" value="1"/>
</dbReference>
<dbReference type="RefSeq" id="WP_136824598.1">
    <property type="nucleotide sequence ID" value="NZ_SWBP01000001.1"/>
</dbReference>
<protein>
    <submittedName>
        <fullName evidence="1">Class I SAM-dependent methyltransferase</fullName>
    </submittedName>
</protein>
<dbReference type="Pfam" id="PF13489">
    <property type="entry name" value="Methyltransf_23"/>
    <property type="match status" value="1"/>
</dbReference>
<dbReference type="AlphaFoldDB" id="A0A4U1C9Q3"/>
<dbReference type="CDD" id="cd02440">
    <property type="entry name" value="AdoMet_MTases"/>
    <property type="match status" value="1"/>
</dbReference>
<sequence>MTENELTDKQFWANYWESKKGLAFKVPENYTFYQIIQQITKEKKMASAIELGGFPGYYAIFLKKYFGIEASLLDYFIHPKILKEVLTVNNLDEKDVEVIEADLFNHQPTKQYDLVLSCGLIEHFKNTEEIIAKHIPFLNANGTLLITLPNFKGVNGWVQKTFDRYNYDKHVLECMNPVHLAQIAKQLGLKNIEAYYFGRFSTWLENKEEKSFMTKFLVKGIWYAGKIITRIIPVESKLLSPYIVLKANR</sequence>
<accession>A0A4U1C9Q3</accession>
<keyword evidence="1" id="KW-0489">Methyltransferase</keyword>
<keyword evidence="1" id="KW-0808">Transferase</keyword>
<keyword evidence="2" id="KW-1185">Reference proteome</keyword>
<dbReference type="GO" id="GO:0032259">
    <property type="term" value="P:methylation"/>
    <property type="evidence" value="ECO:0007669"/>
    <property type="project" value="UniProtKB-KW"/>
</dbReference>
<dbReference type="InterPro" id="IPR029063">
    <property type="entry name" value="SAM-dependent_MTases_sf"/>
</dbReference>
<dbReference type="SUPFAM" id="SSF53335">
    <property type="entry name" value="S-adenosyl-L-methionine-dependent methyltransferases"/>
    <property type="match status" value="1"/>
</dbReference>
<name>A0A4U1C9Q3_9SPHI</name>
<comment type="caution">
    <text evidence="1">The sequence shown here is derived from an EMBL/GenBank/DDBJ whole genome shotgun (WGS) entry which is preliminary data.</text>
</comment>
<organism evidence="1 2">
    <name type="scientific">Pedobacter cryophilus</name>
    <dbReference type="NCBI Taxonomy" id="2571271"/>
    <lineage>
        <taxon>Bacteria</taxon>
        <taxon>Pseudomonadati</taxon>
        <taxon>Bacteroidota</taxon>
        <taxon>Sphingobacteriia</taxon>
        <taxon>Sphingobacteriales</taxon>
        <taxon>Sphingobacteriaceae</taxon>
        <taxon>Pedobacter</taxon>
    </lineage>
</organism>
<reference evidence="1 2" key="1">
    <citation type="submission" date="2019-04" db="EMBL/GenBank/DDBJ databases">
        <title>Pedobacter sp. AR-3-17 sp. nov., isolated from Arctic soil.</title>
        <authorList>
            <person name="Dahal R.H."/>
            <person name="Kim D.-U."/>
        </authorList>
    </citation>
    <scope>NUCLEOTIDE SEQUENCE [LARGE SCALE GENOMIC DNA]</scope>
    <source>
        <strain evidence="1 2">AR-3-17</strain>
    </source>
</reference>
<dbReference type="EMBL" id="SWBP01000001">
    <property type="protein sequence ID" value="TKC00388.1"/>
    <property type="molecule type" value="Genomic_DNA"/>
</dbReference>
<dbReference type="Proteomes" id="UP000308181">
    <property type="component" value="Unassembled WGS sequence"/>
</dbReference>
<dbReference type="OrthoDB" id="2370471at2"/>